<sequence length="144" mass="16856">MDFDRIVKLIITEYFSECGKGVLWDKFLSPDFLITELRSQAVSEGMIRGWGDDDDRVLEAIERELGMSHGDSEVIVVLDSSFLERKGLVFRKNRIREFCKWHWDTVPHSDLLSTFDHIFLIPAEGVLFVIHHEGLFCRFETKDY</sequence>
<geneLocation type="plasmid" evidence="1 2">
    <name>pFA9</name>
</geneLocation>
<evidence type="ECO:0008006" key="3">
    <source>
        <dbReference type="Google" id="ProtNLM"/>
    </source>
</evidence>
<dbReference type="RefSeq" id="WP_338396196.1">
    <property type="nucleotide sequence ID" value="NZ_AP025323.1"/>
</dbReference>
<reference evidence="1 2" key="1">
    <citation type="submission" date="2021-12" db="EMBL/GenBank/DDBJ databases">
        <title>Genome sequencing of bacteria with rrn-lacking chromosome and rrn-plasmid.</title>
        <authorList>
            <person name="Anda M."/>
            <person name="Iwasaki W."/>
        </authorList>
    </citation>
    <scope>NUCLEOTIDE SEQUENCE [LARGE SCALE GENOMIC DNA]</scope>
    <source>
        <strain evidence="1 2">DSM 100852</strain>
        <plasmid evidence="1 2">pFA9</plasmid>
    </source>
</reference>
<evidence type="ECO:0000313" key="1">
    <source>
        <dbReference type="EMBL" id="BDD12972.1"/>
    </source>
</evidence>
<keyword evidence="1" id="KW-0614">Plasmid</keyword>
<accession>A0AAU9CYY7</accession>
<organism evidence="1 2">
    <name type="scientific">Fulvitalea axinellae</name>
    <dbReference type="NCBI Taxonomy" id="1182444"/>
    <lineage>
        <taxon>Bacteria</taxon>
        <taxon>Pseudomonadati</taxon>
        <taxon>Bacteroidota</taxon>
        <taxon>Cytophagia</taxon>
        <taxon>Cytophagales</taxon>
        <taxon>Persicobacteraceae</taxon>
        <taxon>Fulvitalea</taxon>
    </lineage>
</organism>
<keyword evidence="2" id="KW-1185">Reference proteome</keyword>
<proteinExistence type="predicted"/>
<evidence type="ECO:0000313" key="2">
    <source>
        <dbReference type="Proteomes" id="UP001348817"/>
    </source>
</evidence>
<name>A0AAU9CYY7_9BACT</name>
<dbReference type="Proteomes" id="UP001348817">
    <property type="component" value="Plasmid pFA9"/>
</dbReference>
<protein>
    <recommendedName>
        <fullName evidence="3">CdiI</fullName>
    </recommendedName>
</protein>
<gene>
    <name evidence="1" type="ORF">FUAX_54040</name>
</gene>
<dbReference type="EMBL" id="AP025323">
    <property type="protein sequence ID" value="BDD12972.1"/>
    <property type="molecule type" value="Genomic_DNA"/>
</dbReference>
<dbReference type="KEGG" id="fax:FUAX_54040"/>
<dbReference type="AlphaFoldDB" id="A0AAU9CYY7"/>